<dbReference type="GO" id="GO:0035329">
    <property type="term" value="P:hippo signaling"/>
    <property type="evidence" value="ECO:0007669"/>
    <property type="project" value="TreeGrafter"/>
</dbReference>
<gene>
    <name evidence="9" type="ORF">DdX_00420</name>
</gene>
<keyword evidence="6" id="KW-0539">Nucleus</keyword>
<accession>A0AAD4R789</accession>
<dbReference type="PROSITE" id="PS51088">
    <property type="entry name" value="TEA_2"/>
    <property type="match status" value="1"/>
</dbReference>
<feature type="DNA-binding region" description="TEA" evidence="7">
    <location>
        <begin position="122"/>
        <end position="198"/>
    </location>
</feature>
<dbReference type="InterPro" id="IPR050937">
    <property type="entry name" value="TEC1_TEAD_TF"/>
</dbReference>
<keyword evidence="5" id="KW-0804">Transcription</keyword>
<dbReference type="GO" id="GO:0005634">
    <property type="term" value="C:nucleus"/>
    <property type="evidence" value="ECO:0007669"/>
    <property type="project" value="UniProtKB-SubCell"/>
</dbReference>
<comment type="caution">
    <text evidence="9">The sequence shown here is derived from an EMBL/GenBank/DDBJ whole genome shotgun (WGS) entry which is preliminary data.</text>
</comment>
<dbReference type="InterPro" id="IPR041086">
    <property type="entry name" value="YBD"/>
</dbReference>
<keyword evidence="3" id="KW-0805">Transcription regulation</keyword>
<evidence type="ECO:0000259" key="8">
    <source>
        <dbReference type="PROSITE" id="PS51088"/>
    </source>
</evidence>
<dbReference type="GO" id="GO:0005667">
    <property type="term" value="C:transcription regulator complex"/>
    <property type="evidence" value="ECO:0007669"/>
    <property type="project" value="TreeGrafter"/>
</dbReference>
<reference evidence="9" key="1">
    <citation type="submission" date="2022-01" db="EMBL/GenBank/DDBJ databases">
        <title>Genome Sequence Resource for Two Populations of Ditylenchus destructor, the Migratory Endoparasitic Phytonematode.</title>
        <authorList>
            <person name="Zhang H."/>
            <person name="Lin R."/>
            <person name="Xie B."/>
        </authorList>
    </citation>
    <scope>NUCLEOTIDE SEQUENCE</scope>
    <source>
        <strain evidence="9">BazhouSP</strain>
    </source>
</reference>
<evidence type="ECO:0000256" key="7">
    <source>
        <dbReference type="PROSITE-ProRule" id="PRU00505"/>
    </source>
</evidence>
<protein>
    <submittedName>
        <fullName evidence="9">TEA/ATTS domain family domain-containing protein</fullName>
    </submittedName>
</protein>
<proteinExistence type="predicted"/>
<dbReference type="Pfam" id="PF01285">
    <property type="entry name" value="TEA"/>
    <property type="match status" value="1"/>
</dbReference>
<dbReference type="Proteomes" id="UP001201812">
    <property type="component" value="Unassembled WGS sequence"/>
</dbReference>
<dbReference type="AlphaFoldDB" id="A0AAD4R789"/>
<organism evidence="9 10">
    <name type="scientific">Ditylenchus destructor</name>
    <dbReference type="NCBI Taxonomy" id="166010"/>
    <lineage>
        <taxon>Eukaryota</taxon>
        <taxon>Metazoa</taxon>
        <taxon>Ecdysozoa</taxon>
        <taxon>Nematoda</taxon>
        <taxon>Chromadorea</taxon>
        <taxon>Rhabditida</taxon>
        <taxon>Tylenchina</taxon>
        <taxon>Tylenchomorpha</taxon>
        <taxon>Sphaerularioidea</taxon>
        <taxon>Anguinidae</taxon>
        <taxon>Anguininae</taxon>
        <taxon>Ditylenchus</taxon>
    </lineage>
</organism>
<keyword evidence="10" id="KW-1185">Reference proteome</keyword>
<dbReference type="InterPro" id="IPR038096">
    <property type="entry name" value="TEA/ATTS_sf"/>
</dbReference>
<evidence type="ECO:0000313" key="10">
    <source>
        <dbReference type="Proteomes" id="UP001201812"/>
    </source>
</evidence>
<dbReference type="PRINTS" id="PR00065">
    <property type="entry name" value="TEADOMAIN"/>
</dbReference>
<evidence type="ECO:0000256" key="4">
    <source>
        <dbReference type="ARBA" id="ARBA00023125"/>
    </source>
</evidence>
<dbReference type="PROSITE" id="PS00554">
    <property type="entry name" value="TEA_1"/>
    <property type="match status" value="1"/>
</dbReference>
<dbReference type="GO" id="GO:0000978">
    <property type="term" value="F:RNA polymerase II cis-regulatory region sequence-specific DNA binding"/>
    <property type="evidence" value="ECO:0007669"/>
    <property type="project" value="TreeGrafter"/>
</dbReference>
<dbReference type="SMART" id="SM00426">
    <property type="entry name" value="TEA"/>
    <property type="match status" value="1"/>
</dbReference>
<evidence type="ECO:0000313" key="9">
    <source>
        <dbReference type="EMBL" id="KAI1728254.1"/>
    </source>
</evidence>
<dbReference type="FunFam" id="2.70.50.80:FF:000005">
    <property type="entry name" value="Transcription enhancer factor-like protein egl-44"/>
    <property type="match status" value="1"/>
</dbReference>
<feature type="domain" description="TEA" evidence="8">
    <location>
        <begin position="122"/>
        <end position="198"/>
    </location>
</feature>
<dbReference type="InterPro" id="IPR000818">
    <property type="entry name" value="TEA/ATTS_dom"/>
</dbReference>
<dbReference type="GO" id="GO:0000981">
    <property type="term" value="F:DNA-binding transcription factor activity, RNA polymerase II-specific"/>
    <property type="evidence" value="ECO:0007669"/>
    <property type="project" value="TreeGrafter"/>
</dbReference>
<name>A0AAD4R789_9BILA</name>
<dbReference type="PANTHER" id="PTHR11834">
    <property type="entry name" value="TRANSCRIPTIONAL ENHANCER FACTOR TEF RELATED"/>
    <property type="match status" value="1"/>
</dbReference>
<comment type="subcellular location">
    <subcellularLocation>
        <location evidence="1">Nucleus</location>
    </subcellularLocation>
</comment>
<evidence type="ECO:0000256" key="2">
    <source>
        <dbReference type="ARBA" id="ARBA00022473"/>
    </source>
</evidence>
<evidence type="ECO:0000256" key="3">
    <source>
        <dbReference type="ARBA" id="ARBA00023015"/>
    </source>
</evidence>
<dbReference type="Gene3D" id="6.10.20.40">
    <property type="entry name" value="TEA/ATTS domain"/>
    <property type="match status" value="1"/>
</dbReference>
<keyword evidence="4" id="KW-0238">DNA-binding</keyword>
<dbReference type="Pfam" id="PF17725">
    <property type="entry name" value="YBD"/>
    <property type="match status" value="1"/>
</dbReference>
<evidence type="ECO:0000256" key="5">
    <source>
        <dbReference type="ARBA" id="ARBA00023163"/>
    </source>
</evidence>
<dbReference type="EMBL" id="JAKKPZ010000001">
    <property type="protein sequence ID" value="KAI1728254.1"/>
    <property type="molecule type" value="Genomic_DNA"/>
</dbReference>
<dbReference type="PANTHER" id="PTHR11834:SF0">
    <property type="entry name" value="PROTEIN SCALLOPED"/>
    <property type="match status" value="1"/>
</dbReference>
<evidence type="ECO:0000256" key="6">
    <source>
        <dbReference type="ARBA" id="ARBA00023242"/>
    </source>
</evidence>
<dbReference type="Gene3D" id="2.70.50.80">
    <property type="match status" value="1"/>
</dbReference>
<dbReference type="GO" id="GO:0048568">
    <property type="term" value="P:embryonic organ development"/>
    <property type="evidence" value="ECO:0007669"/>
    <property type="project" value="TreeGrafter"/>
</dbReference>
<sequence length="604" mass="66166">MSQAKLNKSTIVSSNNSNPVVASKDVISPKGFSANGFGLLIPTTCSATLGQSADSFKTQTEQNLTPSSIWDTNDCENSRVNPMVVQLQGSNFHAQLNHHHLTSMNENGSNTNSSNNAGGLNNSAMESVWSADIDQAFHEALQIYPPCGRRKIILSEEGKMYGRNELIARYIKIRCGKTRTRKQVSSHIQVLARKKQREATSKMKIQEPKFEDGNEMSDNGHLMPIGQPQINQHKLSGSLSPISSSCLNVSFNNSITPVSNPSIGSFHSGLEAAANNMLAAVSATPVDMGYNSAVTMGNTSNNMATAALAAMAVGIGSGQGVSMWPYNASTLNNLYAASMVNEDTNNYIAQQLVAAAALLPTSVAAPMNPMRQAGIMVKSETEERGMLRNFTISSSKLTLRGFTAYIEQVKEPDSRVDLVRIPQVADDPLETIKLEVIQNQYPEVLQHLFQAGPSDAFFVVKCWANVSFGISNEQMSLYAVDSFYDSNMDFDISVSTKVCSFGKQVVEKVEVYSPIPSEENGTSGNTPHYNFRLEKSPMCDYMVRFITELKKLDKMEVMDNVLENFSVLQVVTDKSTGETLMVIAFMFEVSREPESSCRIYRLIS</sequence>
<keyword evidence="2" id="KW-0217">Developmental protein</keyword>
<evidence type="ECO:0000256" key="1">
    <source>
        <dbReference type="ARBA" id="ARBA00004123"/>
    </source>
</evidence>